<dbReference type="Gene3D" id="3.30.40.10">
    <property type="entry name" value="Zinc/RING finger domain, C3HC4 (zinc finger)"/>
    <property type="match status" value="2"/>
</dbReference>
<keyword evidence="2 5" id="KW-0863">Zinc-finger</keyword>
<dbReference type="InterPro" id="IPR039338">
    <property type="entry name" value="ZFTRAF1"/>
</dbReference>
<dbReference type="GO" id="GO:0008270">
    <property type="term" value="F:zinc ion binding"/>
    <property type="evidence" value="ECO:0007669"/>
    <property type="project" value="UniProtKB-KW"/>
</dbReference>
<gene>
    <name evidence="9" type="primary">Dvir\GJ11912</name>
    <name evidence="9" type="ORF">Dvir_GJ11912</name>
</gene>
<dbReference type="eggNOG" id="KOG3002">
    <property type="taxonomic scope" value="Eukaryota"/>
</dbReference>
<dbReference type="PANTHER" id="PTHR23059">
    <property type="entry name" value="CYSTEINE AND HISTIDINE-RICH PROTEIN 1"/>
    <property type="match status" value="1"/>
</dbReference>
<evidence type="ECO:0000256" key="5">
    <source>
        <dbReference type="PROSITE-ProRule" id="PRU00207"/>
    </source>
</evidence>
<protein>
    <recommendedName>
        <fullName evidence="11">RING-type domain-containing protein</fullName>
    </recommendedName>
</protein>
<evidence type="ECO:0000259" key="8">
    <source>
        <dbReference type="PROSITE" id="PS50145"/>
    </source>
</evidence>
<dbReference type="Proteomes" id="UP000008792">
    <property type="component" value="Unassembled WGS sequence"/>
</dbReference>
<sequence length="349" mass="40041">MPNIEDEVPRPCKRQRLDVDSEPGGSADPEQPSGSGTDAARTEPELSERLRKVMLCTVCLELPHPDDSYQCSLGHIVCEDCVTRLLAEAALNNREAQCPHCRTHISWQELTKNLAVGQTLWELPKSCSDCEQQMEYKCMAKHLKTECAKRLVHCQYRCLGCTWQGCQEDSRQHEASCPNLQMSSDEIIHELATIDRLEQMAAQPLRQCHRQLSAPRISYEDLDLRWPQHSSRLNGELRFQSPTIFVFEESWRLRVKLVLGTGTERRLSYSLKILSSPQEVLLVKYFATLPAIHVRAKQLMDVEPQLNESFFNLAGQSSEFKLLPMSCQIATYRLLAMPRIKLRLWMMLN</sequence>
<proteinExistence type="inferred from homology"/>
<keyword evidence="1 5" id="KW-0479">Metal-binding</keyword>
<feature type="compositionally biased region" description="Basic and acidic residues" evidence="6">
    <location>
        <begin position="7"/>
        <end position="19"/>
    </location>
</feature>
<feature type="domain" description="TRAF-type" evidence="8">
    <location>
        <begin position="123"/>
        <end position="162"/>
    </location>
</feature>
<keyword evidence="10" id="KW-1185">Reference proteome</keyword>
<dbReference type="KEGG" id="dvi:6624193"/>
<dbReference type="InterPro" id="IPR001293">
    <property type="entry name" value="Znf_TRAF"/>
</dbReference>
<dbReference type="AlphaFoldDB" id="B4LCG5"/>
<dbReference type="HOGENOM" id="CLU_035849_0_0_1"/>
<dbReference type="InParanoid" id="B4LCG5"/>
<accession>B4LCG5</accession>
<dbReference type="EMBL" id="CH940647">
    <property type="protein sequence ID" value="EDW69828.1"/>
    <property type="molecule type" value="Genomic_DNA"/>
</dbReference>
<comment type="similarity">
    <text evidence="4">Belongs to the ZFTRAF1 family.</text>
</comment>
<dbReference type="PROSITE" id="PS50089">
    <property type="entry name" value="ZF_RING_2"/>
    <property type="match status" value="1"/>
</dbReference>
<feature type="zinc finger region" description="TRAF-type" evidence="5">
    <location>
        <begin position="123"/>
        <end position="162"/>
    </location>
</feature>
<evidence type="ECO:0000256" key="2">
    <source>
        <dbReference type="ARBA" id="ARBA00022771"/>
    </source>
</evidence>
<evidence type="ECO:0000256" key="6">
    <source>
        <dbReference type="SAM" id="MobiDB-lite"/>
    </source>
</evidence>
<name>B4LCG5_DROVI</name>
<keyword evidence="3 5" id="KW-0862">Zinc</keyword>
<evidence type="ECO:0000259" key="7">
    <source>
        <dbReference type="PROSITE" id="PS50089"/>
    </source>
</evidence>
<dbReference type="GO" id="GO:0005634">
    <property type="term" value="C:nucleus"/>
    <property type="evidence" value="ECO:0007669"/>
    <property type="project" value="TreeGrafter"/>
</dbReference>
<dbReference type="SUPFAM" id="SSF57850">
    <property type="entry name" value="RING/U-box"/>
    <property type="match status" value="1"/>
</dbReference>
<feature type="domain" description="RING-type" evidence="7">
    <location>
        <begin position="56"/>
        <end position="102"/>
    </location>
</feature>
<dbReference type="InterPro" id="IPR001841">
    <property type="entry name" value="Znf_RING"/>
</dbReference>
<evidence type="ECO:0000256" key="3">
    <source>
        <dbReference type="ARBA" id="ARBA00022833"/>
    </source>
</evidence>
<dbReference type="PROSITE" id="PS50145">
    <property type="entry name" value="ZF_TRAF"/>
    <property type="match status" value="1"/>
</dbReference>
<evidence type="ECO:0000256" key="4">
    <source>
        <dbReference type="ARBA" id="ARBA00034319"/>
    </source>
</evidence>
<evidence type="ECO:0008006" key="11">
    <source>
        <dbReference type="Google" id="ProtNLM"/>
    </source>
</evidence>
<dbReference type="STRING" id="7244.B4LCG5"/>
<evidence type="ECO:0000313" key="10">
    <source>
        <dbReference type="Proteomes" id="UP000008792"/>
    </source>
</evidence>
<evidence type="ECO:0000256" key="1">
    <source>
        <dbReference type="ARBA" id="ARBA00022723"/>
    </source>
</evidence>
<dbReference type="OrthoDB" id="7883290at2759"/>
<organism evidence="9 10">
    <name type="scientific">Drosophila virilis</name>
    <name type="common">Fruit fly</name>
    <dbReference type="NCBI Taxonomy" id="7244"/>
    <lineage>
        <taxon>Eukaryota</taxon>
        <taxon>Metazoa</taxon>
        <taxon>Ecdysozoa</taxon>
        <taxon>Arthropoda</taxon>
        <taxon>Hexapoda</taxon>
        <taxon>Insecta</taxon>
        <taxon>Pterygota</taxon>
        <taxon>Neoptera</taxon>
        <taxon>Endopterygota</taxon>
        <taxon>Diptera</taxon>
        <taxon>Brachycera</taxon>
        <taxon>Muscomorpha</taxon>
        <taxon>Ephydroidea</taxon>
        <taxon>Drosophilidae</taxon>
        <taxon>Drosophila</taxon>
    </lineage>
</organism>
<reference evidence="9 10" key="1">
    <citation type="journal article" date="2007" name="Nature">
        <title>Evolution of genes and genomes on the Drosophila phylogeny.</title>
        <authorList>
            <consortium name="Drosophila 12 Genomes Consortium"/>
            <person name="Clark A.G."/>
            <person name="Eisen M.B."/>
            <person name="Smith D.R."/>
            <person name="Bergman C.M."/>
            <person name="Oliver B."/>
            <person name="Markow T.A."/>
            <person name="Kaufman T.C."/>
            <person name="Kellis M."/>
            <person name="Gelbart W."/>
            <person name="Iyer V.N."/>
            <person name="Pollard D.A."/>
            <person name="Sackton T.B."/>
            <person name="Larracuente A.M."/>
            <person name="Singh N.D."/>
            <person name="Abad J.P."/>
            <person name="Abt D.N."/>
            <person name="Adryan B."/>
            <person name="Aguade M."/>
            <person name="Akashi H."/>
            <person name="Anderson W.W."/>
            <person name="Aquadro C.F."/>
            <person name="Ardell D.H."/>
            <person name="Arguello R."/>
            <person name="Artieri C.G."/>
            <person name="Barbash D.A."/>
            <person name="Barker D."/>
            <person name="Barsanti P."/>
            <person name="Batterham P."/>
            <person name="Batzoglou S."/>
            <person name="Begun D."/>
            <person name="Bhutkar A."/>
            <person name="Blanco E."/>
            <person name="Bosak S.A."/>
            <person name="Bradley R.K."/>
            <person name="Brand A.D."/>
            <person name="Brent M.R."/>
            <person name="Brooks A.N."/>
            <person name="Brown R.H."/>
            <person name="Butlin R.K."/>
            <person name="Caggese C."/>
            <person name="Calvi B.R."/>
            <person name="Bernardo de Carvalho A."/>
            <person name="Caspi A."/>
            <person name="Castrezana S."/>
            <person name="Celniker S.E."/>
            <person name="Chang J.L."/>
            <person name="Chapple C."/>
            <person name="Chatterji S."/>
            <person name="Chinwalla A."/>
            <person name="Civetta A."/>
            <person name="Clifton S.W."/>
            <person name="Comeron J.M."/>
            <person name="Costello J.C."/>
            <person name="Coyne J.A."/>
            <person name="Daub J."/>
            <person name="David R.G."/>
            <person name="Delcher A.L."/>
            <person name="Delehaunty K."/>
            <person name="Do C.B."/>
            <person name="Ebling H."/>
            <person name="Edwards K."/>
            <person name="Eickbush T."/>
            <person name="Evans J.D."/>
            <person name="Filipski A."/>
            <person name="Findeiss S."/>
            <person name="Freyhult E."/>
            <person name="Fulton L."/>
            <person name="Fulton R."/>
            <person name="Garcia A.C."/>
            <person name="Gardiner A."/>
            <person name="Garfield D.A."/>
            <person name="Garvin B.E."/>
            <person name="Gibson G."/>
            <person name="Gilbert D."/>
            <person name="Gnerre S."/>
            <person name="Godfrey J."/>
            <person name="Good R."/>
            <person name="Gotea V."/>
            <person name="Gravely B."/>
            <person name="Greenberg A.J."/>
            <person name="Griffiths-Jones S."/>
            <person name="Gross S."/>
            <person name="Guigo R."/>
            <person name="Gustafson E.A."/>
            <person name="Haerty W."/>
            <person name="Hahn M.W."/>
            <person name="Halligan D.L."/>
            <person name="Halpern A.L."/>
            <person name="Halter G.M."/>
            <person name="Han M.V."/>
            <person name="Heger A."/>
            <person name="Hillier L."/>
            <person name="Hinrichs A.S."/>
            <person name="Holmes I."/>
            <person name="Hoskins R.A."/>
            <person name="Hubisz M.J."/>
            <person name="Hultmark D."/>
            <person name="Huntley M.A."/>
            <person name="Jaffe D.B."/>
            <person name="Jagadeeshan S."/>
            <person name="Jeck W.R."/>
            <person name="Johnson J."/>
            <person name="Jones C.D."/>
            <person name="Jordan W.C."/>
            <person name="Karpen G.H."/>
            <person name="Kataoka E."/>
            <person name="Keightley P.D."/>
            <person name="Kheradpour P."/>
            <person name="Kirkness E.F."/>
            <person name="Koerich L.B."/>
            <person name="Kristiansen K."/>
            <person name="Kudrna D."/>
            <person name="Kulathinal R.J."/>
            <person name="Kumar S."/>
            <person name="Kwok R."/>
            <person name="Lander E."/>
            <person name="Langley C.H."/>
            <person name="Lapoint R."/>
            <person name="Lazzaro B.P."/>
            <person name="Lee S.J."/>
            <person name="Levesque L."/>
            <person name="Li R."/>
            <person name="Lin C.F."/>
            <person name="Lin M.F."/>
            <person name="Lindblad-Toh K."/>
            <person name="Llopart A."/>
            <person name="Long M."/>
            <person name="Low L."/>
            <person name="Lozovsky E."/>
            <person name="Lu J."/>
            <person name="Luo M."/>
            <person name="Machado C.A."/>
            <person name="Makalowski W."/>
            <person name="Marzo M."/>
            <person name="Matsuda M."/>
            <person name="Matzkin L."/>
            <person name="McAllister B."/>
            <person name="McBride C.S."/>
            <person name="McKernan B."/>
            <person name="McKernan K."/>
            <person name="Mendez-Lago M."/>
            <person name="Minx P."/>
            <person name="Mollenhauer M.U."/>
            <person name="Montooth K."/>
            <person name="Mount S.M."/>
            <person name="Mu X."/>
            <person name="Myers E."/>
            <person name="Negre B."/>
            <person name="Newfeld S."/>
            <person name="Nielsen R."/>
            <person name="Noor M.A."/>
            <person name="O'Grady P."/>
            <person name="Pachter L."/>
            <person name="Papaceit M."/>
            <person name="Parisi M.J."/>
            <person name="Parisi M."/>
            <person name="Parts L."/>
            <person name="Pedersen J.S."/>
            <person name="Pesole G."/>
            <person name="Phillippy A.M."/>
            <person name="Ponting C.P."/>
            <person name="Pop M."/>
            <person name="Porcelli D."/>
            <person name="Powell J.R."/>
            <person name="Prohaska S."/>
            <person name="Pruitt K."/>
            <person name="Puig M."/>
            <person name="Quesneville H."/>
            <person name="Ram K.R."/>
            <person name="Rand D."/>
            <person name="Rasmussen M.D."/>
            <person name="Reed L.K."/>
            <person name="Reenan R."/>
            <person name="Reily A."/>
            <person name="Remington K.A."/>
            <person name="Rieger T.T."/>
            <person name="Ritchie M.G."/>
            <person name="Robin C."/>
            <person name="Rogers Y.H."/>
            <person name="Rohde C."/>
            <person name="Rozas J."/>
            <person name="Rubenfield M.J."/>
            <person name="Ruiz A."/>
            <person name="Russo S."/>
            <person name="Salzberg S.L."/>
            <person name="Sanchez-Gracia A."/>
            <person name="Saranga D.J."/>
            <person name="Sato H."/>
            <person name="Schaeffer S.W."/>
            <person name="Schatz M.C."/>
            <person name="Schlenke T."/>
            <person name="Schwartz R."/>
            <person name="Segarra C."/>
            <person name="Singh R.S."/>
            <person name="Sirot L."/>
            <person name="Sirota M."/>
            <person name="Sisneros N.B."/>
            <person name="Smith C.D."/>
            <person name="Smith T.F."/>
            <person name="Spieth J."/>
            <person name="Stage D.E."/>
            <person name="Stark A."/>
            <person name="Stephan W."/>
            <person name="Strausberg R.L."/>
            <person name="Strempel S."/>
            <person name="Sturgill D."/>
            <person name="Sutton G."/>
            <person name="Sutton G.G."/>
            <person name="Tao W."/>
            <person name="Teichmann S."/>
            <person name="Tobari Y.N."/>
            <person name="Tomimura Y."/>
            <person name="Tsolas J.M."/>
            <person name="Valente V.L."/>
            <person name="Venter E."/>
            <person name="Venter J.C."/>
            <person name="Vicario S."/>
            <person name="Vieira F.G."/>
            <person name="Vilella A.J."/>
            <person name="Villasante A."/>
            <person name="Walenz B."/>
            <person name="Wang J."/>
            <person name="Wasserman M."/>
            <person name="Watts T."/>
            <person name="Wilson D."/>
            <person name="Wilson R.K."/>
            <person name="Wing R.A."/>
            <person name="Wolfner M.F."/>
            <person name="Wong A."/>
            <person name="Wong G.K."/>
            <person name="Wu C.I."/>
            <person name="Wu G."/>
            <person name="Yamamoto D."/>
            <person name="Yang H.P."/>
            <person name="Yang S.P."/>
            <person name="Yorke J.A."/>
            <person name="Yoshida K."/>
            <person name="Zdobnov E."/>
            <person name="Zhang P."/>
            <person name="Zhang Y."/>
            <person name="Zimin A.V."/>
            <person name="Baldwin J."/>
            <person name="Abdouelleil A."/>
            <person name="Abdulkadir J."/>
            <person name="Abebe A."/>
            <person name="Abera B."/>
            <person name="Abreu J."/>
            <person name="Acer S.C."/>
            <person name="Aftuck L."/>
            <person name="Alexander A."/>
            <person name="An P."/>
            <person name="Anderson E."/>
            <person name="Anderson S."/>
            <person name="Arachi H."/>
            <person name="Azer M."/>
            <person name="Bachantsang P."/>
            <person name="Barry A."/>
            <person name="Bayul T."/>
            <person name="Berlin A."/>
            <person name="Bessette D."/>
            <person name="Bloom T."/>
            <person name="Blye J."/>
            <person name="Boguslavskiy L."/>
            <person name="Bonnet C."/>
            <person name="Boukhgalter B."/>
            <person name="Bourzgui I."/>
            <person name="Brown A."/>
            <person name="Cahill P."/>
            <person name="Channer S."/>
            <person name="Cheshatsang Y."/>
            <person name="Chuda L."/>
            <person name="Citroen M."/>
            <person name="Collymore A."/>
            <person name="Cooke P."/>
            <person name="Costello M."/>
            <person name="D'Aco K."/>
            <person name="Daza R."/>
            <person name="De Haan G."/>
            <person name="DeGray S."/>
            <person name="DeMaso C."/>
            <person name="Dhargay N."/>
            <person name="Dooley K."/>
            <person name="Dooley E."/>
            <person name="Doricent M."/>
            <person name="Dorje P."/>
            <person name="Dorjee K."/>
            <person name="Dupes A."/>
            <person name="Elong R."/>
            <person name="Falk J."/>
            <person name="Farina A."/>
            <person name="Faro S."/>
            <person name="Ferguson D."/>
            <person name="Fisher S."/>
            <person name="Foley C.D."/>
            <person name="Franke A."/>
            <person name="Friedrich D."/>
            <person name="Gadbois L."/>
            <person name="Gearin G."/>
            <person name="Gearin C.R."/>
            <person name="Giannoukos G."/>
            <person name="Goode T."/>
            <person name="Graham J."/>
            <person name="Grandbois E."/>
            <person name="Grewal S."/>
            <person name="Gyaltsen K."/>
            <person name="Hafez N."/>
            <person name="Hagos B."/>
            <person name="Hall J."/>
            <person name="Henson C."/>
            <person name="Hollinger A."/>
            <person name="Honan T."/>
            <person name="Huard M.D."/>
            <person name="Hughes L."/>
            <person name="Hurhula B."/>
            <person name="Husby M.E."/>
            <person name="Kamat A."/>
            <person name="Kanga B."/>
            <person name="Kashin S."/>
            <person name="Khazanovich D."/>
            <person name="Kisner P."/>
            <person name="Lance K."/>
            <person name="Lara M."/>
            <person name="Lee W."/>
            <person name="Lennon N."/>
            <person name="Letendre F."/>
            <person name="LeVine R."/>
            <person name="Lipovsky A."/>
            <person name="Liu X."/>
            <person name="Liu J."/>
            <person name="Liu S."/>
            <person name="Lokyitsang T."/>
            <person name="Lokyitsang Y."/>
            <person name="Lubonja R."/>
            <person name="Lui A."/>
            <person name="MacDonald P."/>
            <person name="Magnisalis V."/>
            <person name="Maru K."/>
            <person name="Matthews C."/>
            <person name="McCusker W."/>
            <person name="McDonough S."/>
            <person name="Mehta T."/>
            <person name="Meldrim J."/>
            <person name="Meneus L."/>
            <person name="Mihai O."/>
            <person name="Mihalev A."/>
            <person name="Mihova T."/>
            <person name="Mittelman R."/>
            <person name="Mlenga V."/>
            <person name="Montmayeur A."/>
            <person name="Mulrain L."/>
            <person name="Navidi A."/>
            <person name="Naylor J."/>
            <person name="Negash T."/>
            <person name="Nguyen T."/>
            <person name="Nguyen N."/>
            <person name="Nicol R."/>
            <person name="Norbu C."/>
            <person name="Norbu N."/>
            <person name="Novod N."/>
            <person name="O'Neill B."/>
            <person name="Osman S."/>
            <person name="Markiewicz E."/>
            <person name="Oyono O.L."/>
            <person name="Patti C."/>
            <person name="Phunkhang P."/>
            <person name="Pierre F."/>
            <person name="Priest M."/>
            <person name="Raghuraman S."/>
            <person name="Rege F."/>
            <person name="Reyes R."/>
            <person name="Rise C."/>
            <person name="Rogov P."/>
            <person name="Ross K."/>
            <person name="Ryan E."/>
            <person name="Settipalli S."/>
            <person name="Shea T."/>
            <person name="Sherpa N."/>
            <person name="Shi L."/>
            <person name="Shih D."/>
            <person name="Sparrow T."/>
            <person name="Spaulding J."/>
            <person name="Stalker J."/>
            <person name="Stange-Thomann N."/>
            <person name="Stavropoulos S."/>
            <person name="Stone C."/>
            <person name="Strader C."/>
            <person name="Tesfaye S."/>
            <person name="Thomson T."/>
            <person name="Thoulutsang Y."/>
            <person name="Thoulutsang D."/>
            <person name="Topham K."/>
            <person name="Topping I."/>
            <person name="Tsamla T."/>
            <person name="Vassiliev H."/>
            <person name="Vo A."/>
            <person name="Wangchuk T."/>
            <person name="Wangdi T."/>
            <person name="Weiand M."/>
            <person name="Wilkinson J."/>
            <person name="Wilson A."/>
            <person name="Yadav S."/>
            <person name="Young G."/>
            <person name="Yu Q."/>
            <person name="Zembek L."/>
            <person name="Zhong D."/>
            <person name="Zimmer A."/>
            <person name="Zwirko Z."/>
            <person name="Jaffe D.B."/>
            <person name="Alvarez P."/>
            <person name="Brockman W."/>
            <person name="Butler J."/>
            <person name="Chin C."/>
            <person name="Gnerre S."/>
            <person name="Grabherr M."/>
            <person name="Kleber M."/>
            <person name="Mauceli E."/>
            <person name="MacCallum I."/>
        </authorList>
    </citation>
    <scope>NUCLEOTIDE SEQUENCE [LARGE SCALE GENOMIC DNA]</scope>
    <source>
        <strain evidence="10">Tucson 15010-1051.87</strain>
    </source>
</reference>
<dbReference type="PhylomeDB" id="B4LCG5"/>
<evidence type="ECO:0000313" key="9">
    <source>
        <dbReference type="EMBL" id="EDW69828.1"/>
    </source>
</evidence>
<dbReference type="OMA" id="CRTHISW"/>
<dbReference type="InterPro" id="IPR013083">
    <property type="entry name" value="Znf_RING/FYVE/PHD"/>
</dbReference>
<dbReference type="PANTHER" id="PTHR23059:SF4">
    <property type="entry name" value="ZINC FINGER TRAF-TYPE-CONTAINING PROTEIN 1"/>
    <property type="match status" value="1"/>
</dbReference>
<feature type="region of interest" description="Disordered" evidence="6">
    <location>
        <begin position="1"/>
        <end position="44"/>
    </location>
</feature>